<gene>
    <name evidence="1" type="ORF">RHMOL_Rhmol04G0214500</name>
</gene>
<organism evidence="1 2">
    <name type="scientific">Rhododendron molle</name>
    <name type="common">Chinese azalea</name>
    <name type="synonym">Azalea mollis</name>
    <dbReference type="NCBI Taxonomy" id="49168"/>
    <lineage>
        <taxon>Eukaryota</taxon>
        <taxon>Viridiplantae</taxon>
        <taxon>Streptophyta</taxon>
        <taxon>Embryophyta</taxon>
        <taxon>Tracheophyta</taxon>
        <taxon>Spermatophyta</taxon>
        <taxon>Magnoliopsida</taxon>
        <taxon>eudicotyledons</taxon>
        <taxon>Gunneridae</taxon>
        <taxon>Pentapetalae</taxon>
        <taxon>asterids</taxon>
        <taxon>Ericales</taxon>
        <taxon>Ericaceae</taxon>
        <taxon>Ericoideae</taxon>
        <taxon>Rhodoreae</taxon>
        <taxon>Rhododendron</taxon>
    </lineage>
</organism>
<reference evidence="1" key="1">
    <citation type="submission" date="2022-02" db="EMBL/GenBank/DDBJ databases">
        <title>Plant Genome Project.</title>
        <authorList>
            <person name="Zhang R.-G."/>
        </authorList>
    </citation>
    <scope>NUCLEOTIDE SEQUENCE</scope>
    <source>
        <strain evidence="1">AT1</strain>
    </source>
</reference>
<evidence type="ECO:0000313" key="2">
    <source>
        <dbReference type="Proteomes" id="UP001062846"/>
    </source>
</evidence>
<protein>
    <submittedName>
        <fullName evidence="1">Uncharacterized protein</fullName>
    </submittedName>
</protein>
<dbReference type="Proteomes" id="UP001062846">
    <property type="component" value="Chromosome 4"/>
</dbReference>
<keyword evidence="2" id="KW-1185">Reference proteome</keyword>
<name>A0ACC0P5C6_RHOML</name>
<accession>A0ACC0P5C6</accession>
<evidence type="ECO:0000313" key="1">
    <source>
        <dbReference type="EMBL" id="KAI8559928.1"/>
    </source>
</evidence>
<dbReference type="EMBL" id="CM046391">
    <property type="protein sequence ID" value="KAI8559928.1"/>
    <property type="molecule type" value="Genomic_DNA"/>
</dbReference>
<sequence length="335" mass="35582">MAEHGNSGSEGEVVDRVEDRGGPMEIQTGDQTATEEAASTSAAVAGDGDGGISQQQEVGDGEKGRATEENPRATVPTGAMGSISEAKGPGVVAEGPPMVSGSSGGFGSGGAVGEDPGPNGSLPRDPAKGKSTVIAEEEKPIEEEQTYGEPPVEIREQDIAFRPPVTAATSSRHVPITYDDIAEHTPDAILARLLEERPDIGELVLKAKEDRARAIEAVEAAERAEKERKDREEPLRDMETEEREAEETLGPRVTTVAEAAATGRPDYTTEPYTPPTPHLFIPSGFSAYTPQRSEYDDETVLRDPLIHIANTWAEVISENPLCTSTSNFFACSSKL</sequence>
<proteinExistence type="predicted"/>
<comment type="caution">
    <text evidence="1">The sequence shown here is derived from an EMBL/GenBank/DDBJ whole genome shotgun (WGS) entry which is preliminary data.</text>
</comment>